<keyword evidence="3" id="KW-1185">Reference proteome</keyword>
<protein>
    <recommendedName>
        <fullName evidence="1">Endonuclease/exonuclease/phosphatase domain-containing protein</fullName>
    </recommendedName>
</protein>
<dbReference type="Proteomes" id="UP000499080">
    <property type="component" value="Unassembled WGS sequence"/>
</dbReference>
<reference evidence="2 3" key="1">
    <citation type="journal article" date="2019" name="Sci. Rep.">
        <title>Orb-weaving spider Araneus ventricosus genome elucidates the spidroin gene catalogue.</title>
        <authorList>
            <person name="Kono N."/>
            <person name="Nakamura H."/>
            <person name="Ohtoshi R."/>
            <person name="Moran D.A.P."/>
            <person name="Shinohara A."/>
            <person name="Yoshida Y."/>
            <person name="Fujiwara M."/>
            <person name="Mori M."/>
            <person name="Tomita M."/>
            <person name="Arakawa K."/>
        </authorList>
    </citation>
    <scope>NUCLEOTIDE SEQUENCE [LARGE SCALE GENOMIC DNA]</scope>
</reference>
<evidence type="ECO:0000313" key="2">
    <source>
        <dbReference type="EMBL" id="GBL79770.1"/>
    </source>
</evidence>
<organism evidence="2 3">
    <name type="scientific">Araneus ventricosus</name>
    <name type="common">Orbweaver spider</name>
    <name type="synonym">Epeira ventricosa</name>
    <dbReference type="NCBI Taxonomy" id="182803"/>
    <lineage>
        <taxon>Eukaryota</taxon>
        <taxon>Metazoa</taxon>
        <taxon>Ecdysozoa</taxon>
        <taxon>Arthropoda</taxon>
        <taxon>Chelicerata</taxon>
        <taxon>Arachnida</taxon>
        <taxon>Araneae</taxon>
        <taxon>Araneomorphae</taxon>
        <taxon>Entelegynae</taxon>
        <taxon>Araneoidea</taxon>
        <taxon>Araneidae</taxon>
        <taxon>Araneus</taxon>
    </lineage>
</organism>
<dbReference type="SUPFAM" id="SSF56219">
    <property type="entry name" value="DNase I-like"/>
    <property type="match status" value="1"/>
</dbReference>
<dbReference type="Gene3D" id="3.60.10.10">
    <property type="entry name" value="Endonuclease/exonuclease/phosphatase"/>
    <property type="match status" value="1"/>
</dbReference>
<dbReference type="InterPro" id="IPR005135">
    <property type="entry name" value="Endo/exonuclease/phosphatase"/>
</dbReference>
<dbReference type="OrthoDB" id="6781533at2759"/>
<dbReference type="AlphaFoldDB" id="A0A4Y2AJ58"/>
<comment type="caution">
    <text evidence="2">The sequence shown here is derived from an EMBL/GenBank/DDBJ whole genome shotgun (WGS) entry which is preliminary data.</text>
</comment>
<dbReference type="GO" id="GO:0003824">
    <property type="term" value="F:catalytic activity"/>
    <property type="evidence" value="ECO:0007669"/>
    <property type="project" value="InterPro"/>
</dbReference>
<feature type="domain" description="Endonuclease/exonuclease/phosphatase" evidence="1">
    <location>
        <begin position="119"/>
        <end position="189"/>
    </location>
</feature>
<evidence type="ECO:0000313" key="3">
    <source>
        <dbReference type="Proteomes" id="UP000499080"/>
    </source>
</evidence>
<sequence>MSGNYSESSDAEAHNLKSAGDTHINNAAPQMSCKYSNNYCTHCGHEHQTRHCRSSFDTCTNCYEENTQKGTTYNIDHSATDNKCPMHLQEIARSLRPISLTVKENIIAIKVTLKERLCTIISAYSSPSIGIEPDLTDLQNFTQGLRGEDFIIGADLNAHHTSWGHNDTNPRGRAIEDFLQSSSTSQILPSKWSRGGLIWSLAEDPQDSNSTSDDIRFNNDIPFLKTEIRNILNALLKGKAPGYDDIDNIIFLLSSPELILYLVNRCLELGLFPTCFKIGVMLLFYEKGVEKVALYNRDGETLAHEAAAWSRNLAQRHEKKLSSIQKLFLLNITGAYRTTSTAALQVIAGFMPLHLKIKLESEYVRIAWLRQNIVGGGRTLQPCNYEDKVHGWHNRPAECIKEGRISLEKDIENKGLINFFTDASRSELCVGTAFCILDEQQELHHSWQGRLQEKNSVC</sequence>
<proteinExistence type="predicted"/>
<dbReference type="Pfam" id="PF14529">
    <property type="entry name" value="Exo_endo_phos_2"/>
    <property type="match status" value="1"/>
</dbReference>
<dbReference type="InterPro" id="IPR036691">
    <property type="entry name" value="Endo/exonu/phosph_ase_sf"/>
</dbReference>
<name>A0A4Y2AJ58_ARAVE</name>
<dbReference type="EMBL" id="BGPR01000019">
    <property type="protein sequence ID" value="GBL79770.1"/>
    <property type="molecule type" value="Genomic_DNA"/>
</dbReference>
<gene>
    <name evidence="2" type="ORF">AVEN_18285_1</name>
</gene>
<evidence type="ECO:0000259" key="1">
    <source>
        <dbReference type="Pfam" id="PF14529"/>
    </source>
</evidence>
<accession>A0A4Y2AJ58</accession>